<dbReference type="InterPro" id="IPR027994">
    <property type="entry name" value="WxL_dom"/>
</dbReference>
<organism evidence="2 3">
    <name type="scientific">Sporolactobacillus shoreae</name>
    <dbReference type="NCBI Taxonomy" id="1465501"/>
    <lineage>
        <taxon>Bacteria</taxon>
        <taxon>Bacillati</taxon>
        <taxon>Bacillota</taxon>
        <taxon>Bacilli</taxon>
        <taxon>Bacillales</taxon>
        <taxon>Sporolactobacillaceae</taxon>
        <taxon>Sporolactobacillus</taxon>
    </lineage>
</organism>
<proteinExistence type="predicted"/>
<evidence type="ECO:0000313" key="3">
    <source>
        <dbReference type="Proteomes" id="UP000298347"/>
    </source>
</evidence>
<accession>A0A4Z0GNB3</accession>
<comment type="caution">
    <text evidence="2">The sequence shown here is derived from an EMBL/GenBank/DDBJ whole genome shotgun (WGS) entry which is preliminary data.</text>
</comment>
<evidence type="ECO:0000313" key="2">
    <source>
        <dbReference type="EMBL" id="TGA98599.1"/>
    </source>
</evidence>
<dbReference type="AlphaFoldDB" id="A0A4Z0GNB3"/>
<dbReference type="EMBL" id="SRJD01000006">
    <property type="protein sequence ID" value="TGA98599.1"/>
    <property type="molecule type" value="Genomic_DNA"/>
</dbReference>
<sequence>MIKQWIRARRKHFAGALFAGLIILGMTAHPALAVTWTLSSSSIGFANVNGTENIYINGQHYYTSSPPAPSTFQLAVYNHSSDTPTLYKNLSTNVGSDHKSFSWEGSIASWSVGGAGTHYLFFHNAVVSGNSNNTYFNSPNSSVSDTGWVTIGNNAHGWVGRIYQSANADHKVSLTLASIKAIANQISATISSDGLHLDMHGTAIVPNTDQTSDSELLKNTSFYQGDTSGNPLVPGVSNLSNISLTTSVVQSASAQSSYITKYTTSSGTEYSVSDGFSFGKKNIVIPLSTLQNLSLGTSYLFRYDLTEVSGSNGTPSVSNNELIYPSGGLPTVTFKAADGGTRKITFSSSAKAADGLDGRTKLIITDAQAPTLSVTPSTSAWTNGSVKLTATAADTGGSGVKSITLPNGSVVSGSSASQTVSANGTYTFKVTDNAGNLATVTKTVSNIDTTAPSLSVSGNPTNTVHTPVTLTAKGMDADSGVDQVETPDGVWHDGSTATYQTDANGTYVFHVKDNAGNTMASSVTVSNIGSLLYISSGGDSPGDDNPVSSVAVASTLTGVGQSLSLANCTFRVQDNQLNSSGWSLSIAASPLSSGGHSLPTGSILLGTPSLTGASGITPHSGYSAIDTGSSVTAAITPTGGSATVSLDSTDALEINVPASAFAGTYTTKLNWQLTSAP</sequence>
<protein>
    <recommendedName>
        <fullName evidence="1">WxL domain-containing protein</fullName>
    </recommendedName>
</protein>
<name>A0A4Z0GNB3_9BACL</name>
<gene>
    <name evidence="2" type="ORF">E4665_06975</name>
</gene>
<feature type="domain" description="WxL" evidence="1">
    <location>
        <begin position="570"/>
        <end position="677"/>
    </location>
</feature>
<reference evidence="2 3" key="1">
    <citation type="journal article" date="2015" name="Int. J. Syst. Evol. Microbiol.">
        <title>Sporolactobacillus shoreae sp. nov. and Sporolactobacillus spathodeae sp. nov., two spore-forming lactic acid bacteria isolated from tree barks in Thailand.</title>
        <authorList>
            <person name="Thamacharoensuk T."/>
            <person name="Kitahara M."/>
            <person name="Ohkuma M."/>
            <person name="Thongchul N."/>
            <person name="Tanasupawat S."/>
        </authorList>
    </citation>
    <scope>NUCLEOTIDE SEQUENCE [LARGE SCALE GENOMIC DNA]</scope>
    <source>
        <strain evidence="2 3">BK92</strain>
    </source>
</reference>
<dbReference type="OrthoDB" id="3193440at2"/>
<keyword evidence="3" id="KW-1185">Reference proteome</keyword>
<evidence type="ECO:0000259" key="1">
    <source>
        <dbReference type="Pfam" id="PF13731"/>
    </source>
</evidence>
<dbReference type="Pfam" id="PF13731">
    <property type="entry name" value="WxL"/>
    <property type="match status" value="1"/>
</dbReference>
<dbReference type="Proteomes" id="UP000298347">
    <property type="component" value="Unassembled WGS sequence"/>
</dbReference>
<dbReference type="RefSeq" id="WP_135348078.1">
    <property type="nucleotide sequence ID" value="NZ_SRJD01000006.1"/>
</dbReference>